<evidence type="ECO:0000256" key="5">
    <source>
        <dbReference type="SAM" id="MobiDB-lite"/>
    </source>
</evidence>
<dbReference type="InterPro" id="IPR020846">
    <property type="entry name" value="MFS_dom"/>
</dbReference>
<keyword evidence="3 6" id="KW-1133">Transmembrane helix</keyword>
<feature type="transmembrane region" description="Helical" evidence="6">
    <location>
        <begin position="359"/>
        <end position="380"/>
    </location>
</feature>
<sequence>MAEPMTEKLSVQVTPTIPQKLNDSETTVDTTEGSASSQDNESNYLCGWRLHVLTLGLCVGIFIVNFEVSIVSTSLVAITDNLKHFSQSSWIITAYLLTYTSFMIILAKLSDVFGRKTVILCSMFTFTVFSGGCGAAQTMIQLIICRVFQGIGGSGVYSLTMVILFEMIPPRKYPAYSVLVTSLFALSMTLGPVFGGLINLHSTWRWVFLLNVPGGVVNMMLLTISIPKHFPNHGSMAQRRPFSIRRIDFIGGLLLLVAMTLHITGLEQAANLHAWTSKEVQAPLIISAPIWLGFFASQWDASKEHRQREPVFPWRFCENRVLVGLIVNSFLSGTVSTSCIILIPVRYQAAVGASPLQAGIRLIPLSVTIQIGAMLVAILARNGRMPPIYLTFVGAMFQVIGCVFLSRGSHEVPDWRGTYGIEAITGIGVGLGIGVVTLMTPFVIEKRDLSVATAAIVQFRFLGGATALAILTAVGNTWLRDVLQGVLTPEQLTTVFRTPEIINSFPAEPRDTVRGAFVKSFDLEMRILIGFSAAEFLFTLLMWQKKHVLLE</sequence>
<feature type="transmembrane region" description="Helical" evidence="6">
    <location>
        <begin position="175"/>
        <end position="198"/>
    </location>
</feature>
<dbReference type="InterPro" id="IPR011701">
    <property type="entry name" value="MFS"/>
</dbReference>
<organism evidence="8 9">
    <name type="scientific">Viridothelium virens</name>
    <name type="common">Speckled blister lichen</name>
    <name type="synonym">Trypethelium virens</name>
    <dbReference type="NCBI Taxonomy" id="1048519"/>
    <lineage>
        <taxon>Eukaryota</taxon>
        <taxon>Fungi</taxon>
        <taxon>Dikarya</taxon>
        <taxon>Ascomycota</taxon>
        <taxon>Pezizomycotina</taxon>
        <taxon>Dothideomycetes</taxon>
        <taxon>Dothideomycetes incertae sedis</taxon>
        <taxon>Trypetheliales</taxon>
        <taxon>Trypetheliaceae</taxon>
        <taxon>Viridothelium</taxon>
    </lineage>
</organism>
<evidence type="ECO:0000256" key="6">
    <source>
        <dbReference type="SAM" id="Phobius"/>
    </source>
</evidence>
<gene>
    <name evidence="8" type="ORF">EV356DRAFT_529280</name>
</gene>
<keyword evidence="9" id="KW-1185">Reference proteome</keyword>
<feature type="domain" description="Major facilitator superfamily (MFS) profile" evidence="7">
    <location>
        <begin position="53"/>
        <end position="547"/>
    </location>
</feature>
<feature type="transmembrane region" description="Helical" evidence="6">
    <location>
        <begin position="119"/>
        <end position="144"/>
    </location>
</feature>
<accession>A0A6A6HJI6</accession>
<evidence type="ECO:0000313" key="9">
    <source>
        <dbReference type="Proteomes" id="UP000800092"/>
    </source>
</evidence>
<dbReference type="Gene3D" id="1.20.1250.20">
    <property type="entry name" value="MFS general substrate transporter like domains"/>
    <property type="match status" value="1"/>
</dbReference>
<evidence type="ECO:0000256" key="2">
    <source>
        <dbReference type="ARBA" id="ARBA00022692"/>
    </source>
</evidence>
<dbReference type="InterPro" id="IPR005829">
    <property type="entry name" value="Sugar_transporter_CS"/>
</dbReference>
<feature type="transmembrane region" description="Helical" evidence="6">
    <location>
        <begin position="387"/>
        <end position="407"/>
    </location>
</feature>
<dbReference type="Proteomes" id="UP000800092">
    <property type="component" value="Unassembled WGS sequence"/>
</dbReference>
<feature type="transmembrane region" description="Helical" evidence="6">
    <location>
        <begin position="150"/>
        <end position="168"/>
    </location>
</feature>
<dbReference type="PROSITE" id="PS00216">
    <property type="entry name" value="SUGAR_TRANSPORT_1"/>
    <property type="match status" value="1"/>
</dbReference>
<dbReference type="GO" id="GO:0005886">
    <property type="term" value="C:plasma membrane"/>
    <property type="evidence" value="ECO:0007669"/>
    <property type="project" value="TreeGrafter"/>
</dbReference>
<feature type="transmembrane region" description="Helical" evidence="6">
    <location>
        <begin position="247"/>
        <end position="264"/>
    </location>
</feature>
<evidence type="ECO:0000256" key="4">
    <source>
        <dbReference type="ARBA" id="ARBA00023136"/>
    </source>
</evidence>
<comment type="subcellular location">
    <subcellularLocation>
        <location evidence="1">Membrane</location>
        <topology evidence="1">Multi-pass membrane protein</topology>
    </subcellularLocation>
</comment>
<dbReference type="GO" id="GO:0022857">
    <property type="term" value="F:transmembrane transporter activity"/>
    <property type="evidence" value="ECO:0007669"/>
    <property type="project" value="InterPro"/>
</dbReference>
<evidence type="ECO:0000313" key="8">
    <source>
        <dbReference type="EMBL" id="KAF2238286.1"/>
    </source>
</evidence>
<evidence type="ECO:0000259" key="7">
    <source>
        <dbReference type="PROSITE" id="PS50850"/>
    </source>
</evidence>
<evidence type="ECO:0000256" key="1">
    <source>
        <dbReference type="ARBA" id="ARBA00004141"/>
    </source>
</evidence>
<dbReference type="PROSITE" id="PS50850">
    <property type="entry name" value="MFS"/>
    <property type="match status" value="1"/>
</dbReference>
<dbReference type="PANTHER" id="PTHR23501:SF43">
    <property type="entry name" value="MULTIDRUG TRANSPORTER, PUTATIVE (AFU_ORTHOLOGUE AFUA_6G03040)-RELATED"/>
    <property type="match status" value="1"/>
</dbReference>
<keyword evidence="4 6" id="KW-0472">Membrane</keyword>
<feature type="transmembrane region" description="Helical" evidence="6">
    <location>
        <begin position="419"/>
        <end position="444"/>
    </location>
</feature>
<evidence type="ECO:0000256" key="3">
    <source>
        <dbReference type="ARBA" id="ARBA00022989"/>
    </source>
</evidence>
<proteinExistence type="predicted"/>
<dbReference type="EMBL" id="ML991776">
    <property type="protein sequence ID" value="KAF2238286.1"/>
    <property type="molecule type" value="Genomic_DNA"/>
</dbReference>
<feature type="transmembrane region" description="Helical" evidence="6">
    <location>
        <begin position="451"/>
        <end position="474"/>
    </location>
</feature>
<dbReference type="AlphaFoldDB" id="A0A6A6HJI6"/>
<dbReference type="InterPro" id="IPR036259">
    <property type="entry name" value="MFS_trans_sf"/>
</dbReference>
<feature type="transmembrane region" description="Helical" evidence="6">
    <location>
        <begin position="284"/>
        <end position="301"/>
    </location>
</feature>
<dbReference type="PANTHER" id="PTHR23501">
    <property type="entry name" value="MAJOR FACILITATOR SUPERFAMILY"/>
    <property type="match status" value="1"/>
</dbReference>
<feature type="transmembrane region" description="Helical" evidence="6">
    <location>
        <begin position="90"/>
        <end position="107"/>
    </location>
</feature>
<keyword evidence="2 6" id="KW-0812">Transmembrane</keyword>
<dbReference type="SUPFAM" id="SSF103473">
    <property type="entry name" value="MFS general substrate transporter"/>
    <property type="match status" value="1"/>
</dbReference>
<feature type="region of interest" description="Disordered" evidence="5">
    <location>
        <begin position="21"/>
        <end position="40"/>
    </location>
</feature>
<name>A0A6A6HJI6_VIRVR</name>
<dbReference type="OrthoDB" id="440553at2759"/>
<feature type="transmembrane region" description="Helical" evidence="6">
    <location>
        <begin position="204"/>
        <end position="226"/>
    </location>
</feature>
<protein>
    <submittedName>
        <fullName evidence="8">Putative multidrug resistance protein fnx1</fullName>
    </submittedName>
</protein>
<dbReference type="Pfam" id="PF07690">
    <property type="entry name" value="MFS_1"/>
    <property type="match status" value="1"/>
</dbReference>
<feature type="transmembrane region" description="Helical" evidence="6">
    <location>
        <begin position="322"/>
        <end position="347"/>
    </location>
</feature>
<reference evidence="8" key="1">
    <citation type="journal article" date="2020" name="Stud. Mycol.">
        <title>101 Dothideomycetes genomes: a test case for predicting lifestyles and emergence of pathogens.</title>
        <authorList>
            <person name="Haridas S."/>
            <person name="Albert R."/>
            <person name="Binder M."/>
            <person name="Bloem J."/>
            <person name="Labutti K."/>
            <person name="Salamov A."/>
            <person name="Andreopoulos B."/>
            <person name="Baker S."/>
            <person name="Barry K."/>
            <person name="Bills G."/>
            <person name="Bluhm B."/>
            <person name="Cannon C."/>
            <person name="Castanera R."/>
            <person name="Culley D."/>
            <person name="Daum C."/>
            <person name="Ezra D."/>
            <person name="Gonzalez J."/>
            <person name="Henrissat B."/>
            <person name="Kuo A."/>
            <person name="Liang C."/>
            <person name="Lipzen A."/>
            <person name="Lutzoni F."/>
            <person name="Magnuson J."/>
            <person name="Mondo S."/>
            <person name="Nolan M."/>
            <person name="Ohm R."/>
            <person name="Pangilinan J."/>
            <person name="Park H.-J."/>
            <person name="Ramirez L."/>
            <person name="Alfaro M."/>
            <person name="Sun H."/>
            <person name="Tritt A."/>
            <person name="Yoshinaga Y."/>
            <person name="Zwiers L.-H."/>
            <person name="Turgeon B."/>
            <person name="Goodwin S."/>
            <person name="Spatafora J."/>
            <person name="Crous P."/>
            <person name="Grigoriev I."/>
        </authorList>
    </citation>
    <scope>NUCLEOTIDE SEQUENCE</scope>
    <source>
        <strain evidence="8">Tuck. ex Michener</strain>
    </source>
</reference>
<feature type="transmembrane region" description="Helical" evidence="6">
    <location>
        <begin position="52"/>
        <end position="78"/>
    </location>
</feature>